<dbReference type="RefSeq" id="WP_188404786.1">
    <property type="nucleotide sequence ID" value="NZ_BMGL01000001.1"/>
</dbReference>
<feature type="transmembrane region" description="Helical" evidence="1">
    <location>
        <begin position="97"/>
        <end position="122"/>
    </location>
</feature>
<evidence type="ECO:0000313" key="3">
    <source>
        <dbReference type="Proteomes" id="UP000599688"/>
    </source>
</evidence>
<sequence length="129" mass="14569">MNFYLKQAIQLLFANFAIYLLLLLITQTTDFTSYNAIEGIALFFMLSTFAVVALLKLVHDFAKDKVGFAFMGLILIKGLASFLFLLPGFMADAKPNFAAIMFFFLPYFIFLIYEVVTAIGILNSIYSKN</sequence>
<dbReference type="EMBL" id="BMGL01000001">
    <property type="protein sequence ID" value="GGE02975.1"/>
    <property type="molecule type" value="Genomic_DNA"/>
</dbReference>
<keyword evidence="1" id="KW-0812">Transmembrane</keyword>
<feature type="transmembrane region" description="Helical" evidence="1">
    <location>
        <begin position="67"/>
        <end position="91"/>
    </location>
</feature>
<name>A0A916ZM39_9FLAO</name>
<proteinExistence type="predicted"/>
<keyword evidence="1" id="KW-0472">Membrane</keyword>
<evidence type="ECO:0000313" key="2">
    <source>
        <dbReference type="EMBL" id="GGE02975.1"/>
    </source>
</evidence>
<feature type="transmembrane region" description="Helical" evidence="1">
    <location>
        <begin position="12"/>
        <end position="29"/>
    </location>
</feature>
<accession>A0A916ZM39</accession>
<evidence type="ECO:0000256" key="1">
    <source>
        <dbReference type="SAM" id="Phobius"/>
    </source>
</evidence>
<reference evidence="2 3" key="1">
    <citation type="journal article" date="2014" name="Int. J. Syst. Evol. Microbiol.">
        <title>Complete genome sequence of Corynebacterium casei LMG S-19264T (=DSM 44701T), isolated from a smear-ripened cheese.</title>
        <authorList>
            <consortium name="US DOE Joint Genome Institute (JGI-PGF)"/>
            <person name="Walter F."/>
            <person name="Albersmeier A."/>
            <person name="Kalinowski J."/>
            <person name="Ruckert C."/>
        </authorList>
    </citation>
    <scope>NUCLEOTIDE SEQUENCE [LARGE SCALE GENOMIC DNA]</scope>
    <source>
        <strain evidence="2 3">CGMCC 1.12925</strain>
    </source>
</reference>
<keyword evidence="1" id="KW-1133">Transmembrane helix</keyword>
<organism evidence="2 3">
    <name type="scientific">Psychroflexus salis</name>
    <dbReference type="NCBI Taxonomy" id="1526574"/>
    <lineage>
        <taxon>Bacteria</taxon>
        <taxon>Pseudomonadati</taxon>
        <taxon>Bacteroidota</taxon>
        <taxon>Flavobacteriia</taxon>
        <taxon>Flavobacteriales</taxon>
        <taxon>Flavobacteriaceae</taxon>
        <taxon>Psychroflexus</taxon>
    </lineage>
</organism>
<gene>
    <name evidence="2" type="ORF">GCM10010831_00870</name>
</gene>
<feature type="transmembrane region" description="Helical" evidence="1">
    <location>
        <begin position="35"/>
        <end position="55"/>
    </location>
</feature>
<dbReference type="Proteomes" id="UP000599688">
    <property type="component" value="Unassembled WGS sequence"/>
</dbReference>
<keyword evidence="3" id="KW-1185">Reference proteome</keyword>
<protein>
    <submittedName>
        <fullName evidence="2">Uncharacterized protein</fullName>
    </submittedName>
</protein>
<dbReference type="AlphaFoldDB" id="A0A916ZM39"/>
<comment type="caution">
    <text evidence="2">The sequence shown here is derived from an EMBL/GenBank/DDBJ whole genome shotgun (WGS) entry which is preliminary data.</text>
</comment>